<keyword evidence="2" id="KW-1185">Reference proteome</keyword>
<protein>
    <submittedName>
        <fullName evidence="1">Uncharacterized protein</fullName>
    </submittedName>
</protein>
<evidence type="ECO:0000313" key="2">
    <source>
        <dbReference type="Proteomes" id="UP001218188"/>
    </source>
</evidence>
<dbReference type="EMBL" id="JARJCM010000256">
    <property type="protein sequence ID" value="KAJ7020670.1"/>
    <property type="molecule type" value="Genomic_DNA"/>
</dbReference>
<gene>
    <name evidence="1" type="ORF">C8F04DRAFT_1196419</name>
</gene>
<comment type="caution">
    <text evidence="1">The sequence shown here is derived from an EMBL/GenBank/DDBJ whole genome shotgun (WGS) entry which is preliminary data.</text>
</comment>
<sequence length="610" mass="69299">MFSRMLSLGNRAVALAAYDIDFTAVRQRSEREGSLYSFKKLPELELDVEDDTECRKFLWNYVGHIFGQVEEVLVELWDMQIEVLRSIMAKDQLQFGGIIVDSFLDPEAQSDDFSTSILVRGRAMNGLIEELGTNSCFVGKVLLSRYHTKESTPELLEMSYCLDLVGCEIRSSVDFAITAPGYSYPPICYPCALVIRSTSITMLGRLKANRVSSLAKTVYNRDFYAVRDRTDGQQDVYNFKAARAQEIDHEAERKNELREHVVSAFGEIRRVYCVANETYYIRLACPKDATCDGINVFRMQLRTLRIIIAVDEADLIVLRPRSNEERTAMERLYCVPEAIGEMLECKLVLERRLHYQRGEAVVKGYELSVVETRICDSDEIARINEGYECDIRLGSACRICTKRKHLEKAGRLALAAVEYGVDFSAIGQMSGADAEDFLFVELTPSVAFSDYRFGPCPRVNILIGQLNYISEPHWIEGHGCSIICLRIRGFANGSCEEKRIYRKQLRQLRQILDADGGTENNDAESWFDMSSCCGEWSRRDDCFYVMLKNPAPGRIARFKAIRPGDGLAFCCTMTRIDTTMSRSKIANLEKWRGPCRVKGPVVNFVLLSRS</sequence>
<reference evidence="1" key="1">
    <citation type="submission" date="2023-03" db="EMBL/GenBank/DDBJ databases">
        <title>Massive genome expansion in bonnet fungi (Mycena s.s.) driven by repeated elements and novel gene families across ecological guilds.</title>
        <authorList>
            <consortium name="Lawrence Berkeley National Laboratory"/>
            <person name="Harder C.B."/>
            <person name="Miyauchi S."/>
            <person name="Viragh M."/>
            <person name="Kuo A."/>
            <person name="Thoen E."/>
            <person name="Andreopoulos B."/>
            <person name="Lu D."/>
            <person name="Skrede I."/>
            <person name="Drula E."/>
            <person name="Henrissat B."/>
            <person name="Morin E."/>
            <person name="Kohler A."/>
            <person name="Barry K."/>
            <person name="LaButti K."/>
            <person name="Morin E."/>
            <person name="Salamov A."/>
            <person name="Lipzen A."/>
            <person name="Mereny Z."/>
            <person name="Hegedus B."/>
            <person name="Baldrian P."/>
            <person name="Stursova M."/>
            <person name="Weitz H."/>
            <person name="Taylor A."/>
            <person name="Grigoriev I.V."/>
            <person name="Nagy L.G."/>
            <person name="Martin F."/>
            <person name="Kauserud H."/>
        </authorList>
    </citation>
    <scope>NUCLEOTIDE SEQUENCE</scope>
    <source>
        <strain evidence="1">CBHHK200</strain>
    </source>
</reference>
<dbReference type="AlphaFoldDB" id="A0AAD6S4F8"/>
<organism evidence="1 2">
    <name type="scientific">Mycena alexandri</name>
    <dbReference type="NCBI Taxonomy" id="1745969"/>
    <lineage>
        <taxon>Eukaryota</taxon>
        <taxon>Fungi</taxon>
        <taxon>Dikarya</taxon>
        <taxon>Basidiomycota</taxon>
        <taxon>Agaricomycotina</taxon>
        <taxon>Agaricomycetes</taxon>
        <taxon>Agaricomycetidae</taxon>
        <taxon>Agaricales</taxon>
        <taxon>Marasmiineae</taxon>
        <taxon>Mycenaceae</taxon>
        <taxon>Mycena</taxon>
    </lineage>
</organism>
<proteinExistence type="predicted"/>
<dbReference type="Proteomes" id="UP001218188">
    <property type="component" value="Unassembled WGS sequence"/>
</dbReference>
<evidence type="ECO:0000313" key="1">
    <source>
        <dbReference type="EMBL" id="KAJ7020670.1"/>
    </source>
</evidence>
<accession>A0AAD6S4F8</accession>
<name>A0AAD6S4F8_9AGAR</name>